<dbReference type="GO" id="GO:0006465">
    <property type="term" value="P:signal peptide processing"/>
    <property type="evidence" value="ECO:0007669"/>
    <property type="project" value="TreeGrafter"/>
</dbReference>
<feature type="transmembrane region" description="Helical" evidence="2">
    <location>
        <begin position="36"/>
        <end position="54"/>
    </location>
</feature>
<evidence type="ECO:0000256" key="1">
    <source>
        <dbReference type="ARBA" id="ARBA00005801"/>
    </source>
</evidence>
<comment type="similarity">
    <text evidence="1">Belongs to the peptidase A24 family.</text>
</comment>
<feature type="transmembrane region" description="Helical" evidence="2">
    <location>
        <begin position="6"/>
        <end position="24"/>
    </location>
</feature>
<dbReference type="PATRIC" id="fig|1073376.3.peg.977"/>
<dbReference type="GO" id="GO:0004190">
    <property type="term" value="F:aspartic-type endopeptidase activity"/>
    <property type="evidence" value="ECO:0007669"/>
    <property type="project" value="InterPro"/>
</dbReference>
<accession>V8C8Q4</accession>
<keyword evidence="2" id="KW-0472">Membrane</keyword>
<proteinExistence type="inferred from homology"/>
<dbReference type="PANTHER" id="PTHR30487:SF0">
    <property type="entry name" value="PREPILIN LEADER PEPTIDASE_N-METHYLTRANSFERASE-RELATED"/>
    <property type="match status" value="1"/>
</dbReference>
<feature type="domain" description="Prepilin type IV endopeptidase peptidase" evidence="3">
    <location>
        <begin position="70"/>
        <end position="176"/>
    </location>
</feature>
<feature type="transmembrane region" description="Helical" evidence="2">
    <location>
        <begin position="60"/>
        <end position="79"/>
    </location>
</feature>
<dbReference type="PANTHER" id="PTHR30487">
    <property type="entry name" value="TYPE 4 PREPILIN-LIKE PROTEINS LEADER PEPTIDE-PROCESSING ENZYME"/>
    <property type="match status" value="1"/>
</dbReference>
<organism evidence="4 5">
    <name type="scientific">[Ruminococcus] lactaris CC59_002D</name>
    <dbReference type="NCBI Taxonomy" id="1073376"/>
    <lineage>
        <taxon>Bacteria</taxon>
        <taxon>Bacillati</taxon>
        <taxon>Bacillota</taxon>
        <taxon>Clostridia</taxon>
        <taxon>Lachnospirales</taxon>
        <taxon>Lachnospiraceae</taxon>
        <taxon>Mediterraneibacter</taxon>
    </lineage>
</organism>
<sequence>MRYSTLLIAIGMSLVIYYTLKKWTGLPNVESEKSKWYFRIMPIALLGIALYLSVRCMDMPYIAMWKRICILGILWGIAYVDQKENIIPNQYLLLCLGLRGIIFLIEILQNPMDAAAQMIAELIGCGVLLAFSLLIRILSRKGLGMGDVKLFSILPLFLGALGGMRAVIYSMLIIFVQAVFCLITKRKGKKDVLPFAPAIAGGTWIIVILSGV</sequence>
<evidence type="ECO:0000313" key="4">
    <source>
        <dbReference type="EMBL" id="ETD23803.1"/>
    </source>
</evidence>
<name>V8C8Q4_9FIRM</name>
<dbReference type="Proteomes" id="UP000018683">
    <property type="component" value="Unassembled WGS sequence"/>
</dbReference>
<dbReference type="InterPro" id="IPR000045">
    <property type="entry name" value="Prepilin_IV_endopep_pep"/>
</dbReference>
<dbReference type="InterPro" id="IPR050882">
    <property type="entry name" value="Prepilin_peptidase/N-MTase"/>
</dbReference>
<dbReference type="GO" id="GO:0005886">
    <property type="term" value="C:plasma membrane"/>
    <property type="evidence" value="ECO:0007669"/>
    <property type="project" value="TreeGrafter"/>
</dbReference>
<feature type="transmembrane region" description="Helical" evidence="2">
    <location>
        <begin position="91"/>
        <end position="108"/>
    </location>
</feature>
<dbReference type="HOGENOM" id="CLU_1298231_0_0_9"/>
<feature type="transmembrane region" description="Helical" evidence="2">
    <location>
        <begin position="167"/>
        <end position="185"/>
    </location>
</feature>
<keyword evidence="2" id="KW-1133">Transmembrane helix</keyword>
<evidence type="ECO:0000313" key="5">
    <source>
        <dbReference type="Proteomes" id="UP000018683"/>
    </source>
</evidence>
<dbReference type="Pfam" id="PF01478">
    <property type="entry name" value="Peptidase_A24"/>
    <property type="match status" value="1"/>
</dbReference>
<comment type="caution">
    <text evidence="4">The sequence shown here is derived from an EMBL/GenBank/DDBJ whole genome shotgun (WGS) entry which is preliminary data.</text>
</comment>
<dbReference type="EMBL" id="AZJE01000011">
    <property type="protein sequence ID" value="ETD23803.1"/>
    <property type="molecule type" value="Genomic_DNA"/>
</dbReference>
<dbReference type="AlphaFoldDB" id="V8C8Q4"/>
<feature type="transmembrane region" description="Helical" evidence="2">
    <location>
        <begin position="114"/>
        <end position="135"/>
    </location>
</feature>
<gene>
    <name evidence="4" type="ORF">HMPREF1202_00946</name>
</gene>
<dbReference type="STRING" id="1073376.HMPREF1202_00946"/>
<feature type="transmembrane region" description="Helical" evidence="2">
    <location>
        <begin position="192"/>
        <end position="211"/>
    </location>
</feature>
<evidence type="ECO:0000259" key="3">
    <source>
        <dbReference type="Pfam" id="PF01478"/>
    </source>
</evidence>
<reference evidence="4 5" key="1">
    <citation type="submission" date="2013-10" db="EMBL/GenBank/DDBJ databases">
        <title>The Genome Sequence of Ruminococcus lactaris CC59_002D.</title>
        <authorList>
            <consortium name="The Broad Institute Genomics Platform"/>
            <person name="Earl A."/>
            <person name="Allen-Vercoe E."/>
            <person name="Daigneault M."/>
            <person name="Young S.K."/>
            <person name="Zeng Q."/>
            <person name="Gargeya S."/>
            <person name="Fitzgerald M."/>
            <person name="Abouelleil A."/>
            <person name="Alvarado L."/>
            <person name="Chapman S.B."/>
            <person name="Gainer-Dewar J."/>
            <person name="Goldberg J."/>
            <person name="Griggs A."/>
            <person name="Gujja S."/>
            <person name="Hansen M."/>
            <person name="Howarth C."/>
            <person name="Imamovic A."/>
            <person name="Ireland A."/>
            <person name="Larimer J."/>
            <person name="McCowan C."/>
            <person name="Murphy C."/>
            <person name="Pearson M."/>
            <person name="Poon T.W."/>
            <person name="Priest M."/>
            <person name="Roberts A."/>
            <person name="Saif S."/>
            <person name="Shea T."/>
            <person name="Sykes S."/>
            <person name="Wortman J."/>
            <person name="Nusbaum C."/>
            <person name="Birren B."/>
        </authorList>
    </citation>
    <scope>NUCLEOTIDE SEQUENCE [LARGE SCALE GENOMIC DNA]</scope>
    <source>
        <strain evidence="4 5">CC59_002D</strain>
    </source>
</reference>
<dbReference type="Gene3D" id="1.20.120.1220">
    <property type="match status" value="1"/>
</dbReference>
<evidence type="ECO:0000256" key="2">
    <source>
        <dbReference type="SAM" id="Phobius"/>
    </source>
</evidence>
<keyword evidence="2" id="KW-0812">Transmembrane</keyword>
<protein>
    <recommendedName>
        <fullName evidence="3">Prepilin type IV endopeptidase peptidase domain-containing protein</fullName>
    </recommendedName>
</protein>